<keyword evidence="8" id="KW-1185">Reference proteome</keyword>
<dbReference type="SUPFAM" id="SSF52540">
    <property type="entry name" value="P-loop containing nucleoside triphosphate hydrolases"/>
    <property type="match status" value="1"/>
</dbReference>
<dbReference type="PANTHER" id="PTHR30448">
    <property type="entry name" value="RNASE ADAPTER PROTEIN RAPZ"/>
    <property type="match status" value="1"/>
</dbReference>
<reference evidence="7 8" key="1">
    <citation type="submission" date="2014-06" db="EMBL/GenBank/DDBJ databases">
        <title>Whole Genome Sequences of Three Symbiotic Endozoicomonas Bacteria.</title>
        <authorList>
            <person name="Neave M.J."/>
            <person name="Apprill A."/>
            <person name="Voolstra C.R."/>
        </authorList>
    </citation>
    <scope>NUCLEOTIDE SEQUENCE [LARGE SCALE GENOMIC DNA]</scope>
    <source>
        <strain evidence="7 8">LMG 24815</strain>
    </source>
</reference>
<evidence type="ECO:0000259" key="5">
    <source>
        <dbReference type="Pfam" id="PF03668"/>
    </source>
</evidence>
<organism evidence="7 8">
    <name type="scientific">Endozoicomonas montiporae</name>
    <dbReference type="NCBI Taxonomy" id="1027273"/>
    <lineage>
        <taxon>Bacteria</taxon>
        <taxon>Pseudomonadati</taxon>
        <taxon>Pseudomonadota</taxon>
        <taxon>Gammaproteobacteria</taxon>
        <taxon>Oceanospirillales</taxon>
        <taxon>Endozoicomonadaceae</taxon>
        <taxon>Endozoicomonas</taxon>
    </lineage>
</organism>
<evidence type="ECO:0000256" key="1">
    <source>
        <dbReference type="ARBA" id="ARBA00022741"/>
    </source>
</evidence>
<evidence type="ECO:0000313" key="7">
    <source>
        <dbReference type="EMBL" id="KEQ12782.1"/>
    </source>
</evidence>
<evidence type="ECO:0000256" key="3">
    <source>
        <dbReference type="ARBA" id="ARBA00023134"/>
    </source>
</evidence>
<dbReference type="GO" id="GO:0005525">
    <property type="term" value="F:GTP binding"/>
    <property type="evidence" value="ECO:0007669"/>
    <property type="project" value="UniProtKB-UniRule"/>
</dbReference>
<keyword evidence="2 4" id="KW-0067">ATP-binding</keyword>
<proteinExistence type="inferred from homology"/>
<keyword evidence="1 4" id="KW-0547">Nucleotide-binding</keyword>
<dbReference type="InterPro" id="IPR053930">
    <property type="entry name" value="RapZ-like_N"/>
</dbReference>
<evidence type="ECO:0000256" key="4">
    <source>
        <dbReference type="HAMAP-Rule" id="MF_00636"/>
    </source>
</evidence>
<dbReference type="InterPro" id="IPR053931">
    <property type="entry name" value="RapZ_C"/>
</dbReference>
<evidence type="ECO:0000259" key="6">
    <source>
        <dbReference type="Pfam" id="PF22740"/>
    </source>
</evidence>
<dbReference type="PANTHER" id="PTHR30448:SF0">
    <property type="entry name" value="RNASE ADAPTER PROTEIN RAPZ"/>
    <property type="match status" value="1"/>
</dbReference>
<dbReference type="Pfam" id="PF22740">
    <property type="entry name" value="PapZ_C"/>
    <property type="match status" value="1"/>
</dbReference>
<dbReference type="HAMAP" id="MF_00636">
    <property type="entry name" value="RapZ_like"/>
    <property type="match status" value="1"/>
</dbReference>
<dbReference type="InterPro" id="IPR005337">
    <property type="entry name" value="RapZ-like"/>
</dbReference>
<dbReference type="Pfam" id="PF03668">
    <property type="entry name" value="RapZ-like_N"/>
    <property type="match status" value="1"/>
</dbReference>
<feature type="domain" description="RapZ C-terminal" evidence="6">
    <location>
        <begin position="164"/>
        <end position="283"/>
    </location>
</feature>
<gene>
    <name evidence="7" type="ORF">GZ77_20170</name>
</gene>
<dbReference type="eggNOG" id="COG1660">
    <property type="taxonomic scope" value="Bacteria"/>
</dbReference>
<dbReference type="PIRSF" id="PIRSF005052">
    <property type="entry name" value="P-loopkin"/>
    <property type="match status" value="1"/>
</dbReference>
<evidence type="ECO:0000256" key="2">
    <source>
        <dbReference type="ARBA" id="ARBA00022840"/>
    </source>
</evidence>
<dbReference type="GO" id="GO:0005524">
    <property type="term" value="F:ATP binding"/>
    <property type="evidence" value="ECO:0007669"/>
    <property type="project" value="UniProtKB-UniRule"/>
</dbReference>
<sequence>MKLVIISGRSGSGKSAALHALEDQGYYCIDNLPAAMLSQLPEQLSVGSNEPPKVAVSIDVRNVPGALEQFPKFLKKLKDQGIDCEVLFLDADSDCLMKRYSSTRRKHPLSNKNVSLSEAIELENRLLAPVASEASIRIDTSPMSVHDVHEQVKSRVVGSSTKSMTLMIQSFGFKNGVPIDADFVFDVRCLPNPYWDESIRKFTGLEKPVQKFLGSEPFVKEMLEDLKQFVDKWLPRFESGQRSYMTIAIGCTGGQHRSVYISDQLGVWFSQRFDRVQVRHRELSK</sequence>
<name>A0A081N2V9_9GAMM</name>
<keyword evidence="3 4" id="KW-0342">GTP-binding</keyword>
<dbReference type="NCBIfam" id="NF003828">
    <property type="entry name" value="PRK05416.1"/>
    <property type="match status" value="1"/>
</dbReference>
<feature type="domain" description="RapZ-like N-terminal" evidence="5">
    <location>
        <begin position="1"/>
        <end position="158"/>
    </location>
</feature>
<dbReference type="InterPro" id="IPR027417">
    <property type="entry name" value="P-loop_NTPase"/>
</dbReference>
<dbReference type="RefSeq" id="WP_034878157.1">
    <property type="nucleotide sequence ID" value="NZ_JOKG01000004.1"/>
</dbReference>
<evidence type="ECO:0000313" key="8">
    <source>
        <dbReference type="Proteomes" id="UP000028006"/>
    </source>
</evidence>
<accession>A0A081N2V9</accession>
<protein>
    <submittedName>
        <fullName evidence="7">GlmZ(SRNA)-inactivating NTPase</fullName>
    </submittedName>
</protein>
<comment type="caution">
    <text evidence="7">The sequence shown here is derived from an EMBL/GenBank/DDBJ whole genome shotgun (WGS) entry which is preliminary data.</text>
</comment>
<feature type="binding site" evidence="4">
    <location>
        <begin position="8"/>
        <end position="15"/>
    </location>
    <ligand>
        <name>ATP</name>
        <dbReference type="ChEBI" id="CHEBI:30616"/>
    </ligand>
</feature>
<dbReference type="Proteomes" id="UP000028006">
    <property type="component" value="Unassembled WGS sequence"/>
</dbReference>
<feature type="binding site" evidence="4">
    <location>
        <begin position="59"/>
        <end position="62"/>
    </location>
    <ligand>
        <name>GTP</name>
        <dbReference type="ChEBI" id="CHEBI:37565"/>
    </ligand>
</feature>
<dbReference type="AlphaFoldDB" id="A0A081N2V9"/>
<dbReference type="EMBL" id="JOKG01000004">
    <property type="protein sequence ID" value="KEQ12782.1"/>
    <property type="molecule type" value="Genomic_DNA"/>
</dbReference>
<dbReference type="Gene3D" id="3.40.50.300">
    <property type="entry name" value="P-loop containing nucleotide triphosphate hydrolases"/>
    <property type="match status" value="1"/>
</dbReference>